<dbReference type="InterPro" id="IPR012657">
    <property type="entry name" value="23S_rRNA-intervening_sequence"/>
</dbReference>
<name>A0A537KPA2_9BACT</name>
<dbReference type="Pfam" id="PF05635">
    <property type="entry name" value="23S_rRNA_IVP"/>
    <property type="match status" value="1"/>
</dbReference>
<dbReference type="PANTHER" id="PTHR38471">
    <property type="entry name" value="FOUR HELIX BUNDLE PROTEIN"/>
    <property type="match status" value="1"/>
</dbReference>
<evidence type="ECO:0000313" key="3">
    <source>
        <dbReference type="Proteomes" id="UP000319353"/>
    </source>
</evidence>
<dbReference type="PANTHER" id="PTHR38471:SF2">
    <property type="entry name" value="FOUR HELIX BUNDLE PROTEIN"/>
    <property type="match status" value="1"/>
</dbReference>
<evidence type="ECO:0000313" key="2">
    <source>
        <dbReference type="EMBL" id="TMI97581.1"/>
    </source>
</evidence>
<organism evidence="2 3">
    <name type="scientific">Candidatus Segetimicrobium genomatis</name>
    <dbReference type="NCBI Taxonomy" id="2569760"/>
    <lineage>
        <taxon>Bacteria</taxon>
        <taxon>Bacillati</taxon>
        <taxon>Candidatus Sysuimicrobiota</taxon>
        <taxon>Candidatus Sysuimicrobiia</taxon>
        <taxon>Candidatus Sysuimicrobiales</taxon>
        <taxon>Candidatus Segetimicrobiaceae</taxon>
        <taxon>Candidatus Segetimicrobium</taxon>
    </lineage>
</organism>
<reference evidence="2 3" key="1">
    <citation type="journal article" date="2019" name="Nat. Microbiol.">
        <title>Mediterranean grassland soil C-N compound turnover is dependent on rainfall and depth, and is mediated by genomically divergent microorganisms.</title>
        <authorList>
            <person name="Diamond S."/>
            <person name="Andeer P.F."/>
            <person name="Li Z."/>
            <person name="Crits-Christoph A."/>
            <person name="Burstein D."/>
            <person name="Anantharaman K."/>
            <person name="Lane K.R."/>
            <person name="Thomas B.C."/>
            <person name="Pan C."/>
            <person name="Northen T.R."/>
            <person name="Banfield J.F."/>
        </authorList>
    </citation>
    <scope>NUCLEOTIDE SEQUENCE [LARGE SCALE GENOMIC DNA]</scope>
    <source>
        <strain evidence="2">NP_4</strain>
    </source>
</reference>
<dbReference type="InterPro" id="IPR036583">
    <property type="entry name" value="23S_rRNA_IVS_sf"/>
</dbReference>
<dbReference type="CDD" id="cd16377">
    <property type="entry name" value="23S_rRNA_IVP_like"/>
    <property type="match status" value="1"/>
</dbReference>
<feature type="region of interest" description="Disordered" evidence="1">
    <location>
        <begin position="117"/>
        <end position="138"/>
    </location>
</feature>
<dbReference type="SUPFAM" id="SSF158446">
    <property type="entry name" value="IVS-encoded protein-like"/>
    <property type="match status" value="1"/>
</dbReference>
<evidence type="ECO:0000256" key="1">
    <source>
        <dbReference type="SAM" id="MobiDB-lite"/>
    </source>
</evidence>
<comment type="caution">
    <text evidence="2">The sequence shown here is derived from an EMBL/GenBank/DDBJ whole genome shotgun (WGS) entry which is preliminary data.</text>
</comment>
<dbReference type="Gene3D" id="1.20.1440.60">
    <property type="entry name" value="23S rRNA-intervening sequence"/>
    <property type="match status" value="1"/>
</dbReference>
<accession>A0A537KPA2</accession>
<proteinExistence type="predicted"/>
<dbReference type="Proteomes" id="UP000319353">
    <property type="component" value="Unassembled WGS sequence"/>
</dbReference>
<dbReference type="NCBIfam" id="TIGR02436">
    <property type="entry name" value="four helix bundle protein"/>
    <property type="match status" value="1"/>
</dbReference>
<dbReference type="EMBL" id="VBAL01000205">
    <property type="protein sequence ID" value="TMI97581.1"/>
    <property type="molecule type" value="Genomic_DNA"/>
</dbReference>
<gene>
    <name evidence="2" type="ORF">E6H01_13135</name>
</gene>
<protein>
    <submittedName>
        <fullName evidence="2">Four helix bundle protein</fullName>
    </submittedName>
</protein>
<dbReference type="AlphaFoldDB" id="A0A537KPA2"/>
<sequence>MTFRRFEDIDAWKTARQLAKAIYQMSVSGSFRRDYGLRDQIRRATISMMANIAEGHSRRSDREFAQFLFTAKGSAAEVESHLYIALDQGYLTEEQFQEAFAESERYARQVSGLIKYLTDGDGSQPASASRPRDRRRPG</sequence>